<comment type="caution">
    <text evidence="1">The sequence shown here is derived from an EMBL/GenBank/DDBJ whole genome shotgun (WGS) entry which is preliminary data.</text>
</comment>
<accession>A0A9D4D578</accession>
<sequence>MTTKSSQHFHDISEVKKVVTGEDKDGKDSLETDEAKKIVKALTGNENQTSKFGWG</sequence>
<keyword evidence="2" id="KW-1185">Reference proteome</keyword>
<organism evidence="1 2">
    <name type="scientific">Dreissena polymorpha</name>
    <name type="common">Zebra mussel</name>
    <name type="synonym">Mytilus polymorpha</name>
    <dbReference type="NCBI Taxonomy" id="45954"/>
    <lineage>
        <taxon>Eukaryota</taxon>
        <taxon>Metazoa</taxon>
        <taxon>Spiralia</taxon>
        <taxon>Lophotrochozoa</taxon>
        <taxon>Mollusca</taxon>
        <taxon>Bivalvia</taxon>
        <taxon>Autobranchia</taxon>
        <taxon>Heteroconchia</taxon>
        <taxon>Euheterodonta</taxon>
        <taxon>Imparidentia</taxon>
        <taxon>Neoheterodontei</taxon>
        <taxon>Myida</taxon>
        <taxon>Dreissenoidea</taxon>
        <taxon>Dreissenidae</taxon>
        <taxon>Dreissena</taxon>
    </lineage>
</organism>
<name>A0A9D4D578_DREPO</name>
<evidence type="ECO:0000313" key="1">
    <source>
        <dbReference type="EMBL" id="KAH3738962.1"/>
    </source>
</evidence>
<evidence type="ECO:0000313" key="2">
    <source>
        <dbReference type="Proteomes" id="UP000828390"/>
    </source>
</evidence>
<reference evidence="1" key="2">
    <citation type="submission" date="2020-11" db="EMBL/GenBank/DDBJ databases">
        <authorList>
            <person name="McCartney M.A."/>
            <person name="Auch B."/>
            <person name="Kono T."/>
            <person name="Mallez S."/>
            <person name="Becker A."/>
            <person name="Gohl D.M."/>
            <person name="Silverstein K.A.T."/>
            <person name="Koren S."/>
            <person name="Bechman K.B."/>
            <person name="Herman A."/>
            <person name="Abrahante J.E."/>
            <person name="Garbe J."/>
        </authorList>
    </citation>
    <scope>NUCLEOTIDE SEQUENCE</scope>
    <source>
        <strain evidence="1">Duluth1</strain>
        <tissue evidence="1">Whole animal</tissue>
    </source>
</reference>
<dbReference type="EMBL" id="JAIWYP010000011">
    <property type="protein sequence ID" value="KAH3738962.1"/>
    <property type="molecule type" value="Genomic_DNA"/>
</dbReference>
<reference evidence="1" key="1">
    <citation type="journal article" date="2019" name="bioRxiv">
        <title>The Genome of the Zebra Mussel, Dreissena polymorpha: A Resource for Invasive Species Research.</title>
        <authorList>
            <person name="McCartney M.A."/>
            <person name="Auch B."/>
            <person name="Kono T."/>
            <person name="Mallez S."/>
            <person name="Zhang Y."/>
            <person name="Obille A."/>
            <person name="Becker A."/>
            <person name="Abrahante J.E."/>
            <person name="Garbe J."/>
            <person name="Badalamenti J.P."/>
            <person name="Herman A."/>
            <person name="Mangelson H."/>
            <person name="Liachko I."/>
            <person name="Sullivan S."/>
            <person name="Sone E.D."/>
            <person name="Koren S."/>
            <person name="Silverstein K.A.T."/>
            <person name="Beckman K.B."/>
            <person name="Gohl D.M."/>
        </authorList>
    </citation>
    <scope>NUCLEOTIDE SEQUENCE</scope>
    <source>
        <strain evidence="1">Duluth1</strain>
        <tissue evidence="1">Whole animal</tissue>
    </source>
</reference>
<gene>
    <name evidence="1" type="ORF">DPMN_045606</name>
</gene>
<dbReference type="Proteomes" id="UP000828390">
    <property type="component" value="Unassembled WGS sequence"/>
</dbReference>
<dbReference type="AlphaFoldDB" id="A0A9D4D578"/>
<protein>
    <submittedName>
        <fullName evidence="1">Uncharacterized protein</fullName>
    </submittedName>
</protein>
<proteinExistence type="predicted"/>